<dbReference type="AlphaFoldDB" id="A0A1Y2K150"/>
<protein>
    <recommendedName>
        <fullName evidence="4">Argininosuccinate lyase</fullName>
    </recommendedName>
</protein>
<gene>
    <name evidence="2" type="ORF">MAIT1_01794</name>
</gene>
<evidence type="ECO:0000313" key="3">
    <source>
        <dbReference type="Proteomes" id="UP000194003"/>
    </source>
</evidence>
<name>A0A1Y2K150_9PROT</name>
<evidence type="ECO:0008006" key="4">
    <source>
        <dbReference type="Google" id="ProtNLM"/>
    </source>
</evidence>
<keyword evidence="1" id="KW-0732">Signal</keyword>
<reference evidence="2 3" key="1">
    <citation type="journal article" date="2016" name="BMC Genomics">
        <title>Combined genomic and structural analyses of a cultured magnetotactic bacterium reveals its niche adaptation to a dynamic environment.</title>
        <authorList>
            <person name="Araujo A.C."/>
            <person name="Morillo V."/>
            <person name="Cypriano J."/>
            <person name="Teixeira L.C."/>
            <person name="Leao P."/>
            <person name="Lyra S."/>
            <person name="Almeida L.G."/>
            <person name="Bazylinski D.A."/>
            <person name="Vasconcellos A.T."/>
            <person name="Abreu F."/>
            <person name="Lins U."/>
        </authorList>
    </citation>
    <scope>NUCLEOTIDE SEQUENCE [LARGE SCALE GENOMIC DNA]</scope>
    <source>
        <strain evidence="2 3">IT-1</strain>
    </source>
</reference>
<dbReference type="STRING" id="1434232.MAIT1_01794"/>
<keyword evidence="3" id="KW-1185">Reference proteome</keyword>
<organism evidence="2 3">
    <name type="scientific">Magnetofaba australis IT-1</name>
    <dbReference type="NCBI Taxonomy" id="1434232"/>
    <lineage>
        <taxon>Bacteria</taxon>
        <taxon>Pseudomonadati</taxon>
        <taxon>Pseudomonadota</taxon>
        <taxon>Magnetococcia</taxon>
        <taxon>Magnetococcales</taxon>
        <taxon>Magnetococcaceae</taxon>
        <taxon>Magnetofaba</taxon>
    </lineage>
</organism>
<comment type="caution">
    <text evidence="2">The sequence shown here is derived from an EMBL/GenBank/DDBJ whole genome shotgun (WGS) entry which is preliminary data.</text>
</comment>
<evidence type="ECO:0000313" key="2">
    <source>
        <dbReference type="EMBL" id="OSM01761.1"/>
    </source>
</evidence>
<sequence length="120" mass="13529">MKKLGFAAFLALCFSLAAPAFAGQQDFMLVNQTGDPIDQFFASPASSQNWEEDILGRDQLPDMDSVTITFARDTEACLWDFLAVYPDGEEVVWHDINLCNISTVILKWDEKNERTYAVVE</sequence>
<dbReference type="EMBL" id="LVJN01000020">
    <property type="protein sequence ID" value="OSM01761.1"/>
    <property type="molecule type" value="Genomic_DNA"/>
</dbReference>
<feature type="chain" id="PRO_5012282446" description="Argininosuccinate lyase" evidence="1">
    <location>
        <begin position="23"/>
        <end position="120"/>
    </location>
</feature>
<feature type="signal peptide" evidence="1">
    <location>
        <begin position="1"/>
        <end position="22"/>
    </location>
</feature>
<proteinExistence type="predicted"/>
<dbReference type="OrthoDB" id="4736977at2"/>
<accession>A0A1Y2K150</accession>
<dbReference type="Proteomes" id="UP000194003">
    <property type="component" value="Unassembled WGS sequence"/>
</dbReference>
<dbReference type="RefSeq" id="WP_085444023.1">
    <property type="nucleotide sequence ID" value="NZ_LVJN01000020.1"/>
</dbReference>
<evidence type="ECO:0000256" key="1">
    <source>
        <dbReference type="SAM" id="SignalP"/>
    </source>
</evidence>